<keyword evidence="1" id="KW-0175">Coiled coil</keyword>
<feature type="coiled-coil region" evidence="1">
    <location>
        <begin position="20"/>
        <end position="47"/>
    </location>
</feature>
<evidence type="ECO:0000256" key="1">
    <source>
        <dbReference type="SAM" id="Coils"/>
    </source>
</evidence>
<evidence type="ECO:0000313" key="2">
    <source>
        <dbReference type="EMBL" id="QHS88125.1"/>
    </source>
</evidence>
<proteinExistence type="predicted"/>
<protein>
    <submittedName>
        <fullName evidence="2">Uncharacterized protein</fullName>
    </submittedName>
</protein>
<dbReference type="InterPro" id="IPR043918">
    <property type="entry name" value="DUF5760"/>
</dbReference>
<organism evidence="2">
    <name type="scientific">viral metagenome</name>
    <dbReference type="NCBI Taxonomy" id="1070528"/>
    <lineage>
        <taxon>unclassified sequences</taxon>
        <taxon>metagenomes</taxon>
        <taxon>organismal metagenomes</taxon>
    </lineage>
</organism>
<reference evidence="2" key="1">
    <citation type="journal article" date="2020" name="Nature">
        <title>Giant virus diversity and host interactions through global metagenomics.</title>
        <authorList>
            <person name="Schulz F."/>
            <person name="Roux S."/>
            <person name="Paez-Espino D."/>
            <person name="Jungbluth S."/>
            <person name="Walsh D.A."/>
            <person name="Denef V.J."/>
            <person name="McMahon K.D."/>
            <person name="Konstantinidis K.T."/>
            <person name="Eloe-Fadrosh E.A."/>
            <person name="Kyrpides N.C."/>
            <person name="Woyke T."/>
        </authorList>
    </citation>
    <scope>NUCLEOTIDE SEQUENCE</scope>
    <source>
        <strain evidence="2">GVMAG-M-3300010158-55</strain>
    </source>
</reference>
<accession>A0A6C0B7A8</accession>
<dbReference type="Pfam" id="PF19064">
    <property type="entry name" value="DUF5760"/>
    <property type="match status" value="1"/>
</dbReference>
<dbReference type="AlphaFoldDB" id="A0A6C0B7A8"/>
<sequence length="113" mass="13426">MDKQQLKTHIKDWVKLDDEISHFKRQIRDLNLKKKKISDQLLEVMKEQEIDAFDLNNDGKLIRQVRKTKTPLNKKTIMTSLGNYFKDEEKAKEASTFILESRTIKMNESICKK</sequence>
<name>A0A6C0B7A8_9ZZZZ</name>
<dbReference type="EMBL" id="MN739094">
    <property type="protein sequence ID" value="QHS88125.1"/>
    <property type="molecule type" value="Genomic_DNA"/>
</dbReference>